<keyword evidence="5" id="KW-0812">Transmembrane</keyword>
<evidence type="ECO:0000256" key="5">
    <source>
        <dbReference type="SAM" id="Phobius"/>
    </source>
</evidence>
<dbReference type="Pfam" id="PF14559">
    <property type="entry name" value="TPR_19"/>
    <property type="match status" value="1"/>
</dbReference>
<sequence>MGCVSRTTLKRSFLVMEMLFQATLDMSVALMNAGEVAEVTSAPRFAYGAKGRLPEIPEDASLNFQLELLDIQPGPDMEKLSAEDRLKFGEKKRERGNELFGREDYSGAINSYSKAVQYVDRSGGLTGDTSVLQLLLDCKIKCYNNMAASQLKVGATDAAIRSCEEVLQSQPDNIKALYRLGKAYSSKGHTQKAMIPLKKALKLDPESKLLHREMAWLTKQQKREVETEKSMYKRMMGSMADAASKGKNKKSSNSVLKWTLLAGGVGVAALSVGLAYYRFGH</sequence>
<keyword evidence="3" id="KW-0697">Rotamase</keyword>
<protein>
    <recommendedName>
        <fullName evidence="3">peptidylprolyl isomerase</fullName>
        <ecNumber evidence="3">5.2.1.8</ecNumber>
    </recommendedName>
</protein>
<dbReference type="SUPFAM" id="SSF54534">
    <property type="entry name" value="FKBP-like"/>
    <property type="match status" value="1"/>
</dbReference>
<comment type="catalytic activity">
    <reaction evidence="3">
        <text>[protein]-peptidylproline (omega=180) = [protein]-peptidylproline (omega=0)</text>
        <dbReference type="Rhea" id="RHEA:16237"/>
        <dbReference type="Rhea" id="RHEA-COMP:10747"/>
        <dbReference type="Rhea" id="RHEA-COMP:10748"/>
        <dbReference type="ChEBI" id="CHEBI:83833"/>
        <dbReference type="ChEBI" id="CHEBI:83834"/>
        <dbReference type="EC" id="5.2.1.8"/>
    </reaction>
</comment>
<feature type="transmembrane region" description="Helical" evidence="5">
    <location>
        <begin position="255"/>
        <end position="277"/>
    </location>
</feature>
<dbReference type="EMBL" id="JACVVK020000101">
    <property type="protein sequence ID" value="KAK7492605.1"/>
    <property type="molecule type" value="Genomic_DNA"/>
</dbReference>
<organism evidence="7 8">
    <name type="scientific">Batillaria attramentaria</name>
    <dbReference type="NCBI Taxonomy" id="370345"/>
    <lineage>
        <taxon>Eukaryota</taxon>
        <taxon>Metazoa</taxon>
        <taxon>Spiralia</taxon>
        <taxon>Lophotrochozoa</taxon>
        <taxon>Mollusca</taxon>
        <taxon>Gastropoda</taxon>
        <taxon>Caenogastropoda</taxon>
        <taxon>Sorbeoconcha</taxon>
        <taxon>Cerithioidea</taxon>
        <taxon>Batillariidae</taxon>
        <taxon>Batillaria</taxon>
    </lineage>
</organism>
<dbReference type="PROSITE" id="PS50059">
    <property type="entry name" value="FKBP_PPIASE"/>
    <property type="match status" value="1"/>
</dbReference>
<keyword evidence="5" id="KW-1133">Transmembrane helix</keyword>
<keyword evidence="8" id="KW-1185">Reference proteome</keyword>
<dbReference type="InterPro" id="IPR001179">
    <property type="entry name" value="PPIase_FKBP_dom"/>
</dbReference>
<keyword evidence="5" id="KW-0472">Membrane</keyword>
<comment type="caution">
    <text evidence="7">The sequence shown here is derived from an EMBL/GenBank/DDBJ whole genome shotgun (WGS) entry which is preliminary data.</text>
</comment>
<dbReference type="Proteomes" id="UP001519460">
    <property type="component" value="Unassembled WGS sequence"/>
</dbReference>
<keyword evidence="3" id="KW-0413">Isomerase</keyword>
<evidence type="ECO:0000313" key="7">
    <source>
        <dbReference type="EMBL" id="KAK7492605.1"/>
    </source>
</evidence>
<proteinExistence type="predicted"/>
<reference evidence="7 8" key="1">
    <citation type="journal article" date="2023" name="Sci. Data">
        <title>Genome assembly of the Korean intertidal mud-creeper Batillaria attramentaria.</title>
        <authorList>
            <person name="Patra A.K."/>
            <person name="Ho P.T."/>
            <person name="Jun S."/>
            <person name="Lee S.J."/>
            <person name="Kim Y."/>
            <person name="Won Y.J."/>
        </authorList>
    </citation>
    <scope>NUCLEOTIDE SEQUENCE [LARGE SCALE GENOMIC DNA]</scope>
    <source>
        <strain evidence="7">Wonlab-2016</strain>
    </source>
</reference>
<dbReference type="PROSITE" id="PS50005">
    <property type="entry name" value="TPR"/>
    <property type="match status" value="1"/>
</dbReference>
<dbReference type="PANTHER" id="PTHR46512">
    <property type="entry name" value="PEPTIDYLPROLYL ISOMERASE"/>
    <property type="match status" value="1"/>
</dbReference>
<feature type="repeat" description="TPR" evidence="4">
    <location>
        <begin position="174"/>
        <end position="207"/>
    </location>
</feature>
<dbReference type="Pfam" id="PF00254">
    <property type="entry name" value="FKBP_C"/>
    <property type="match status" value="1"/>
</dbReference>
<dbReference type="SMART" id="SM00028">
    <property type="entry name" value="TPR"/>
    <property type="match status" value="3"/>
</dbReference>
<dbReference type="SUPFAM" id="SSF48452">
    <property type="entry name" value="TPR-like"/>
    <property type="match status" value="1"/>
</dbReference>
<evidence type="ECO:0000256" key="3">
    <source>
        <dbReference type="PROSITE-ProRule" id="PRU00277"/>
    </source>
</evidence>
<evidence type="ECO:0000256" key="1">
    <source>
        <dbReference type="ARBA" id="ARBA00022737"/>
    </source>
</evidence>
<evidence type="ECO:0000313" key="8">
    <source>
        <dbReference type="Proteomes" id="UP001519460"/>
    </source>
</evidence>
<dbReference type="Gene3D" id="1.25.40.10">
    <property type="entry name" value="Tetratricopeptide repeat domain"/>
    <property type="match status" value="1"/>
</dbReference>
<dbReference type="PROSITE" id="PS50293">
    <property type="entry name" value="TPR_REGION"/>
    <property type="match status" value="1"/>
</dbReference>
<gene>
    <name evidence="7" type="ORF">BaRGS_00016084</name>
</gene>
<keyword evidence="2 4" id="KW-0802">TPR repeat</keyword>
<evidence type="ECO:0000256" key="4">
    <source>
        <dbReference type="PROSITE-ProRule" id="PRU00339"/>
    </source>
</evidence>
<feature type="domain" description="PPIase FKBP-type" evidence="6">
    <location>
        <begin position="1"/>
        <end position="72"/>
    </location>
</feature>
<dbReference type="AlphaFoldDB" id="A0ABD0KZG5"/>
<dbReference type="InterPro" id="IPR019734">
    <property type="entry name" value="TPR_rpt"/>
</dbReference>
<accession>A0ABD0KZG5</accession>
<dbReference type="Gene3D" id="3.10.50.40">
    <property type="match status" value="1"/>
</dbReference>
<evidence type="ECO:0000259" key="6">
    <source>
        <dbReference type="PROSITE" id="PS50059"/>
    </source>
</evidence>
<name>A0ABD0KZG5_9CAEN</name>
<dbReference type="EC" id="5.2.1.8" evidence="3"/>
<dbReference type="GO" id="GO:0003755">
    <property type="term" value="F:peptidyl-prolyl cis-trans isomerase activity"/>
    <property type="evidence" value="ECO:0007669"/>
    <property type="project" value="UniProtKB-KW"/>
</dbReference>
<dbReference type="InterPro" id="IPR011990">
    <property type="entry name" value="TPR-like_helical_dom_sf"/>
</dbReference>
<keyword evidence="1" id="KW-0677">Repeat</keyword>
<dbReference type="InterPro" id="IPR050754">
    <property type="entry name" value="FKBP4/5/8-like"/>
</dbReference>
<dbReference type="InterPro" id="IPR046357">
    <property type="entry name" value="PPIase_dom_sf"/>
</dbReference>
<evidence type="ECO:0000256" key="2">
    <source>
        <dbReference type="ARBA" id="ARBA00022803"/>
    </source>
</evidence>
<dbReference type="PANTHER" id="PTHR46512:SF1">
    <property type="entry name" value="PEPTIDYLPROLYL ISOMERASE"/>
    <property type="match status" value="1"/>
</dbReference>